<dbReference type="AlphaFoldDB" id="A0AAD6RZ19"/>
<proteinExistence type="predicted"/>
<name>A0AAD6RZ19_9AGAR</name>
<keyword evidence="2" id="KW-1185">Reference proteome</keyword>
<protein>
    <submittedName>
        <fullName evidence="1">Uncharacterized protein</fullName>
    </submittedName>
</protein>
<evidence type="ECO:0000313" key="2">
    <source>
        <dbReference type="Proteomes" id="UP001218188"/>
    </source>
</evidence>
<comment type="caution">
    <text evidence="1">The sequence shown here is derived from an EMBL/GenBank/DDBJ whole genome shotgun (WGS) entry which is preliminary data.</text>
</comment>
<evidence type="ECO:0000313" key="1">
    <source>
        <dbReference type="EMBL" id="KAJ7017940.1"/>
    </source>
</evidence>
<sequence>MPESFPGSNVFERRTEPERGFRFIVRVMPEPNLAFAFGVQAKADLARRWSRARISSTPAFRTPGRLCALRTPAAANPRPAASIPRALRRHVRVRTYFLNAIHVRTCGICSPGLEDVKPSVLEHISRVLERRGEAVKMKQMGNEKVEWFEVGNQIESIFGCEETKQGLPRPFERGTAAFYGGEGFFESNPREAKSCEKEMITMDLRMTCFVLYFRETTSVAQMLQPN</sequence>
<dbReference type="Proteomes" id="UP001218188">
    <property type="component" value="Unassembled WGS sequence"/>
</dbReference>
<accession>A0AAD6RZ19</accession>
<gene>
    <name evidence="1" type="ORF">C8F04DRAFT_1199665</name>
</gene>
<dbReference type="EMBL" id="JARJCM010000369">
    <property type="protein sequence ID" value="KAJ7017940.1"/>
    <property type="molecule type" value="Genomic_DNA"/>
</dbReference>
<reference evidence="1" key="1">
    <citation type="submission" date="2023-03" db="EMBL/GenBank/DDBJ databases">
        <title>Massive genome expansion in bonnet fungi (Mycena s.s.) driven by repeated elements and novel gene families across ecological guilds.</title>
        <authorList>
            <consortium name="Lawrence Berkeley National Laboratory"/>
            <person name="Harder C.B."/>
            <person name="Miyauchi S."/>
            <person name="Viragh M."/>
            <person name="Kuo A."/>
            <person name="Thoen E."/>
            <person name="Andreopoulos B."/>
            <person name="Lu D."/>
            <person name="Skrede I."/>
            <person name="Drula E."/>
            <person name="Henrissat B."/>
            <person name="Morin E."/>
            <person name="Kohler A."/>
            <person name="Barry K."/>
            <person name="LaButti K."/>
            <person name="Morin E."/>
            <person name="Salamov A."/>
            <person name="Lipzen A."/>
            <person name="Mereny Z."/>
            <person name="Hegedus B."/>
            <person name="Baldrian P."/>
            <person name="Stursova M."/>
            <person name="Weitz H."/>
            <person name="Taylor A."/>
            <person name="Grigoriev I.V."/>
            <person name="Nagy L.G."/>
            <person name="Martin F."/>
            <person name="Kauserud H."/>
        </authorList>
    </citation>
    <scope>NUCLEOTIDE SEQUENCE</scope>
    <source>
        <strain evidence="1">CBHHK200</strain>
    </source>
</reference>
<organism evidence="1 2">
    <name type="scientific">Mycena alexandri</name>
    <dbReference type="NCBI Taxonomy" id="1745969"/>
    <lineage>
        <taxon>Eukaryota</taxon>
        <taxon>Fungi</taxon>
        <taxon>Dikarya</taxon>
        <taxon>Basidiomycota</taxon>
        <taxon>Agaricomycotina</taxon>
        <taxon>Agaricomycetes</taxon>
        <taxon>Agaricomycetidae</taxon>
        <taxon>Agaricales</taxon>
        <taxon>Marasmiineae</taxon>
        <taxon>Mycenaceae</taxon>
        <taxon>Mycena</taxon>
    </lineage>
</organism>